<dbReference type="GO" id="GO:0005874">
    <property type="term" value="C:microtubule"/>
    <property type="evidence" value="ECO:0007669"/>
    <property type="project" value="UniProtKB-KW"/>
</dbReference>
<dbReference type="GO" id="GO:0005524">
    <property type="term" value="F:ATP binding"/>
    <property type="evidence" value="ECO:0007669"/>
    <property type="project" value="UniProtKB-UniRule"/>
</dbReference>
<dbReference type="Gene3D" id="3.40.850.10">
    <property type="entry name" value="Kinesin motor domain"/>
    <property type="match status" value="1"/>
</dbReference>
<dbReference type="SMART" id="SM00129">
    <property type="entry name" value="KISc"/>
    <property type="match status" value="1"/>
</dbReference>
<keyword evidence="9" id="KW-1185">Reference proteome</keyword>
<evidence type="ECO:0000256" key="6">
    <source>
        <dbReference type="RuleBase" id="RU000394"/>
    </source>
</evidence>
<dbReference type="AlphaFoldDB" id="A0A3P8VID4"/>
<evidence type="ECO:0000256" key="5">
    <source>
        <dbReference type="PROSITE-ProRule" id="PRU00283"/>
    </source>
</evidence>
<dbReference type="GeneTree" id="ENSGT00940000163104"/>
<keyword evidence="1 5" id="KW-0547">Nucleotide-binding</keyword>
<accession>A0A3P8VID4</accession>
<reference evidence="8 9" key="1">
    <citation type="journal article" date="2014" name="Nat. Genet.">
        <title>Whole-genome sequence of a flatfish provides insights into ZW sex chromosome evolution and adaptation to a benthic lifestyle.</title>
        <authorList>
            <person name="Chen S."/>
            <person name="Zhang G."/>
            <person name="Shao C."/>
            <person name="Huang Q."/>
            <person name="Liu G."/>
            <person name="Zhang P."/>
            <person name="Song W."/>
            <person name="An N."/>
            <person name="Chalopin D."/>
            <person name="Volff J.N."/>
            <person name="Hong Y."/>
            <person name="Li Q."/>
            <person name="Sha Z."/>
            <person name="Zhou H."/>
            <person name="Xie M."/>
            <person name="Yu Q."/>
            <person name="Liu Y."/>
            <person name="Xiang H."/>
            <person name="Wang N."/>
            <person name="Wu K."/>
            <person name="Yang C."/>
            <person name="Zhou Q."/>
            <person name="Liao X."/>
            <person name="Yang L."/>
            <person name="Hu Q."/>
            <person name="Zhang J."/>
            <person name="Meng L."/>
            <person name="Jin L."/>
            <person name="Tian Y."/>
            <person name="Lian J."/>
            <person name="Yang J."/>
            <person name="Miao G."/>
            <person name="Liu S."/>
            <person name="Liang Z."/>
            <person name="Yan F."/>
            <person name="Li Y."/>
            <person name="Sun B."/>
            <person name="Zhang H."/>
            <person name="Zhang J."/>
            <person name="Zhu Y."/>
            <person name="Du M."/>
            <person name="Zhao Y."/>
            <person name="Schartl M."/>
            <person name="Tang Q."/>
            <person name="Wang J."/>
        </authorList>
    </citation>
    <scope>NUCLEOTIDE SEQUENCE</scope>
</reference>
<dbReference type="Pfam" id="PF00225">
    <property type="entry name" value="Kinesin"/>
    <property type="match status" value="1"/>
</dbReference>
<dbReference type="InterPro" id="IPR027417">
    <property type="entry name" value="P-loop_NTPase"/>
</dbReference>
<dbReference type="SUPFAM" id="SSF49879">
    <property type="entry name" value="SMAD/FHA domain"/>
    <property type="match status" value="1"/>
</dbReference>
<dbReference type="Pfam" id="PF12423">
    <property type="entry name" value="KIF1B"/>
    <property type="match status" value="1"/>
</dbReference>
<dbReference type="GO" id="GO:0007018">
    <property type="term" value="P:microtubule-based movement"/>
    <property type="evidence" value="ECO:0007669"/>
    <property type="project" value="InterPro"/>
</dbReference>
<evidence type="ECO:0000256" key="1">
    <source>
        <dbReference type="ARBA" id="ARBA00022741"/>
    </source>
</evidence>
<sequence length="897" mass="100743">KTCCRLRAADMNRKDCVRVAVRVRPFNKREKDAGSRCIISMVTSSVTIQDPHDPHNRRSFSFDYAYWSHSGFLRDHNGLYVPEEPGGRYADQDSVFQDLGEGILENAQQGYNATLLAYGQTGSGKSYSMVGYGPNKGLVPKLCDRLFEDIRGNQATRQCQVFFSMMEIYNEQVIDLLSRSSRTSGVLRVREEQHRGFYVEGLRTVPCDSVEQLMEQGTRTRTTAATHMNANSSRSHMLIILQLKQVTSANITKQSSINLVDLAGSERQRSSGSEADRLKEGTAINLSLTTLGNVISALADVVVGKRAVHIPYRDSVLTKLLQSALGGNSRTVMIATLSPADIFYEESLSTLRYAESHPDSVGTTPAGRTQGLGAAVRHHHSGQSTDFCLTFFFHLFFFDLHVFGCFPLGQERRMIQMFPSIHNINEDAQLSGVVKLFIREGPFVENIFVCRIQEHHAVFRNEQRRVTVTPHQGSKVIVNGQTVTQTTELQHLDRLILGSNSTYLFIGYPSERGGEDCSRYDYDYFQSELAAAEGIHLGESSPGGGQTDPSLLAVFYDYIKLMPMVAEANQMSQELKKDIEFKLEIKNLAASDSKGHDLEKDVVVRVTSLPRKQVWVWSKNKFVNRKFLMEELYQQQQQQAEQRTDTSRAAALQDKDPFWDPVEPLLLGTAHLWLQSLVFRIPLEEQLEVLSSEGRAEAILQVQLVPCSSTGLPLGEDGILMDPSELLGQRLDFQLVLDQCFGLHWVREAHNRGVQFGFRIFDCSQPFYTPAVWNQVNPLLHHHIHLTSLHTTSSLLDYLQSSAVVLEMWHVVDFVFLWPGTDCPAAWYCSSLFLDSDPYLPAGVCAAGDDGGRRRSLRPSCDADLARALKVFYHSMTSVRAQLQRLCRHRPSVGSPV</sequence>
<dbReference type="SUPFAM" id="SSF52540">
    <property type="entry name" value="P-loop containing nucleoside triphosphate hydrolases"/>
    <property type="match status" value="1"/>
</dbReference>
<proteinExistence type="inferred from homology"/>
<dbReference type="PROSITE" id="PS50067">
    <property type="entry name" value="KINESIN_MOTOR_2"/>
    <property type="match status" value="1"/>
</dbReference>
<evidence type="ECO:0000313" key="9">
    <source>
        <dbReference type="Proteomes" id="UP000265120"/>
    </source>
</evidence>
<dbReference type="PANTHER" id="PTHR47117">
    <property type="entry name" value="STAR-RELATED LIPID TRANSFER PROTEIN 9"/>
    <property type="match status" value="1"/>
</dbReference>
<dbReference type="InterPro" id="IPR036961">
    <property type="entry name" value="Kinesin_motor_dom_sf"/>
</dbReference>
<evidence type="ECO:0000256" key="2">
    <source>
        <dbReference type="ARBA" id="ARBA00022840"/>
    </source>
</evidence>
<dbReference type="Ensembl" id="ENSCSET00000013179.1">
    <property type="protein sequence ID" value="ENSCSEP00000013021.1"/>
    <property type="gene ID" value="ENSCSEG00000008379.1"/>
</dbReference>
<organism evidence="8 9">
    <name type="scientific">Cynoglossus semilaevis</name>
    <name type="common">Tongue sole</name>
    <dbReference type="NCBI Taxonomy" id="244447"/>
    <lineage>
        <taxon>Eukaryota</taxon>
        <taxon>Metazoa</taxon>
        <taxon>Chordata</taxon>
        <taxon>Craniata</taxon>
        <taxon>Vertebrata</taxon>
        <taxon>Euteleostomi</taxon>
        <taxon>Actinopterygii</taxon>
        <taxon>Neopterygii</taxon>
        <taxon>Teleostei</taxon>
        <taxon>Neoteleostei</taxon>
        <taxon>Acanthomorphata</taxon>
        <taxon>Carangaria</taxon>
        <taxon>Pleuronectiformes</taxon>
        <taxon>Pleuronectoidei</taxon>
        <taxon>Cynoglossidae</taxon>
        <taxon>Cynoglossinae</taxon>
        <taxon>Cynoglossus</taxon>
    </lineage>
</organism>
<dbReference type="PRINTS" id="PR00380">
    <property type="entry name" value="KINESINHEAVY"/>
</dbReference>
<dbReference type="InterPro" id="IPR001752">
    <property type="entry name" value="Kinesin_motor_dom"/>
</dbReference>
<feature type="domain" description="Kinesin motor" evidence="7">
    <location>
        <begin position="16"/>
        <end position="360"/>
    </location>
</feature>
<dbReference type="STRING" id="244447.ENSCSEP00000013021"/>
<reference evidence="8" key="3">
    <citation type="submission" date="2025-09" db="UniProtKB">
        <authorList>
            <consortium name="Ensembl"/>
        </authorList>
    </citation>
    <scope>IDENTIFICATION</scope>
</reference>
<keyword evidence="3" id="KW-0175">Coiled coil</keyword>
<dbReference type="OMA" id="HMVITIH"/>
<reference evidence="8" key="2">
    <citation type="submission" date="2025-08" db="UniProtKB">
        <authorList>
            <consortium name="Ensembl"/>
        </authorList>
    </citation>
    <scope>IDENTIFICATION</scope>
</reference>
<keyword evidence="2 5" id="KW-0067">ATP-binding</keyword>
<name>A0A3P8VID4_CYNSE</name>
<dbReference type="Proteomes" id="UP000265120">
    <property type="component" value="Chromosome 5"/>
</dbReference>
<comment type="similarity">
    <text evidence="5 6">Belongs to the TRAFAC class myosin-kinesin ATPase superfamily. Kinesin family.</text>
</comment>
<dbReference type="InterPro" id="IPR022140">
    <property type="entry name" value="Kinesin-like_KIF1-typ"/>
</dbReference>
<dbReference type="InParanoid" id="A0A3P8VID4"/>
<keyword evidence="4 5" id="KW-0505">Motor protein</keyword>
<dbReference type="GO" id="GO:0008017">
    <property type="term" value="F:microtubule binding"/>
    <property type="evidence" value="ECO:0007669"/>
    <property type="project" value="InterPro"/>
</dbReference>
<dbReference type="GO" id="GO:0003777">
    <property type="term" value="F:microtubule motor activity"/>
    <property type="evidence" value="ECO:0007669"/>
    <property type="project" value="InterPro"/>
</dbReference>
<evidence type="ECO:0000259" key="7">
    <source>
        <dbReference type="PROSITE" id="PS50067"/>
    </source>
</evidence>
<dbReference type="FunFam" id="3.40.850.10:FF:000063">
    <property type="entry name" value="Kinesin-like protein"/>
    <property type="match status" value="1"/>
</dbReference>
<evidence type="ECO:0000313" key="8">
    <source>
        <dbReference type="Ensembl" id="ENSCSEP00000013021.1"/>
    </source>
</evidence>
<evidence type="ECO:0000256" key="3">
    <source>
        <dbReference type="ARBA" id="ARBA00023054"/>
    </source>
</evidence>
<dbReference type="InterPro" id="IPR008984">
    <property type="entry name" value="SMAD_FHA_dom_sf"/>
</dbReference>
<protein>
    <recommendedName>
        <fullName evidence="6">Kinesin-like protein</fullName>
    </recommendedName>
</protein>
<keyword evidence="6" id="KW-0493">Microtubule</keyword>
<feature type="binding site" evidence="5">
    <location>
        <begin position="119"/>
        <end position="126"/>
    </location>
    <ligand>
        <name>ATP</name>
        <dbReference type="ChEBI" id="CHEBI:30616"/>
    </ligand>
</feature>
<dbReference type="PROSITE" id="PS00411">
    <property type="entry name" value="KINESIN_MOTOR_1"/>
    <property type="match status" value="1"/>
</dbReference>
<evidence type="ECO:0000256" key="4">
    <source>
        <dbReference type="ARBA" id="ARBA00023175"/>
    </source>
</evidence>
<dbReference type="Gene3D" id="2.60.200.20">
    <property type="match status" value="1"/>
</dbReference>
<dbReference type="InterPro" id="IPR019821">
    <property type="entry name" value="Kinesin_motor_CS"/>
</dbReference>